<evidence type="ECO:0000256" key="1">
    <source>
        <dbReference type="SAM" id="MobiDB-lite"/>
    </source>
</evidence>
<evidence type="ECO:0000313" key="2">
    <source>
        <dbReference type="EMBL" id="EGF06816.1"/>
    </source>
</evidence>
<feature type="region of interest" description="Disordered" evidence="1">
    <location>
        <begin position="46"/>
        <end position="81"/>
    </location>
</feature>
<evidence type="ECO:0000313" key="3">
    <source>
        <dbReference type="Proteomes" id="UP000004105"/>
    </source>
</evidence>
<accession>F2BGB9</accession>
<dbReference type="Proteomes" id="UP000004105">
    <property type="component" value="Unassembled WGS sequence"/>
</dbReference>
<proteinExistence type="predicted"/>
<keyword evidence="3" id="KW-1185">Reference proteome</keyword>
<comment type="caution">
    <text evidence="2">The sequence shown here is derived from an EMBL/GenBank/DDBJ whole genome shotgun (WGS) entry which is preliminary data.</text>
</comment>
<reference evidence="2 3" key="1">
    <citation type="submission" date="2011-02" db="EMBL/GenBank/DDBJ databases">
        <authorList>
            <person name="Muzny D."/>
            <person name="Qin X."/>
            <person name="Deng J."/>
            <person name="Jiang H."/>
            <person name="Liu Y."/>
            <person name="Qu J."/>
            <person name="Song X.-Z."/>
            <person name="Zhang L."/>
            <person name="Thornton R."/>
            <person name="Coyle M."/>
            <person name="Francisco L."/>
            <person name="Jackson L."/>
            <person name="Javaid M."/>
            <person name="Korchina V."/>
            <person name="Kovar C."/>
            <person name="Mata R."/>
            <person name="Mathew T."/>
            <person name="Ngo R."/>
            <person name="Nguyen L."/>
            <person name="Nguyen N."/>
            <person name="Okwuonu G."/>
            <person name="Ongeri F."/>
            <person name="Pham C."/>
            <person name="Simmons D."/>
            <person name="Wilczek-Boney K."/>
            <person name="Hale W."/>
            <person name="Jakkamsetti A."/>
            <person name="Pham P."/>
            <person name="Ruth R."/>
            <person name="San Lucas F."/>
            <person name="Warren J."/>
            <person name="Zhang J."/>
            <person name="Zhao Z."/>
            <person name="Zhou C."/>
            <person name="Zhu D."/>
            <person name="Lee S."/>
            <person name="Bess C."/>
            <person name="Blankenburg K."/>
            <person name="Forbes L."/>
            <person name="Fu Q."/>
            <person name="Gubbala S."/>
            <person name="Hirani K."/>
            <person name="Jayaseelan J.C."/>
            <person name="Lara F."/>
            <person name="Munidasa M."/>
            <person name="Palculict T."/>
            <person name="Patil S."/>
            <person name="Pu L.-L."/>
            <person name="Saada N."/>
            <person name="Tang L."/>
            <person name="Weissenberger G."/>
            <person name="Zhu Y."/>
            <person name="Hemphill L."/>
            <person name="Shang Y."/>
            <person name="Youmans B."/>
            <person name="Ayvaz T."/>
            <person name="Ross M."/>
            <person name="Santibanez J."/>
            <person name="Aqrawi P."/>
            <person name="Gross S."/>
            <person name="Joshi V."/>
            <person name="Fowler G."/>
            <person name="Nazareth L."/>
            <person name="Reid J."/>
            <person name="Worley K."/>
            <person name="Petrosino J."/>
            <person name="Highlander S."/>
            <person name="Gibbs R."/>
        </authorList>
    </citation>
    <scope>NUCLEOTIDE SEQUENCE [LARGE SCALE GENOMIC DNA]</scope>
    <source>
        <strain evidence="2 3">ATCC BAA-1200</strain>
    </source>
</reference>
<dbReference type="AlphaFoldDB" id="F2BGB9"/>
<protein>
    <submittedName>
        <fullName evidence="2">Uncharacterized protein</fullName>
    </submittedName>
</protein>
<name>F2BGB9_9NEIS</name>
<sequence>MLACPFAAVCKSRGRLKNGRRAKRDNKKGCHHTGLCKVLRVPIANRSRQTTVDREQANRLSENAASAQPKPSGAAAQRARKATAFSRYSRGRAEYGFMEELLDGRQHFG</sequence>
<organism evidence="2 3">
    <name type="scientific">Neisseria bacilliformis ATCC BAA-1200</name>
    <dbReference type="NCBI Taxonomy" id="888742"/>
    <lineage>
        <taxon>Bacteria</taxon>
        <taxon>Pseudomonadati</taxon>
        <taxon>Pseudomonadota</taxon>
        <taxon>Betaproteobacteria</taxon>
        <taxon>Neisseriales</taxon>
        <taxon>Neisseriaceae</taxon>
        <taxon>Neisseria</taxon>
    </lineage>
</organism>
<gene>
    <name evidence="2" type="ORF">HMPREF9123_2776</name>
</gene>
<dbReference type="EMBL" id="AFAY01000054">
    <property type="protein sequence ID" value="EGF06816.1"/>
    <property type="molecule type" value="Genomic_DNA"/>
</dbReference>
<dbReference type="HOGENOM" id="CLU_2181040_0_0_4"/>